<dbReference type="RefSeq" id="WP_039743156.1">
    <property type="nucleotide sequence ID" value="NZ_CP009788.1"/>
</dbReference>
<dbReference type="SUPFAM" id="SSF52540">
    <property type="entry name" value="P-loop containing nucleoside triphosphate hydrolases"/>
    <property type="match status" value="1"/>
</dbReference>
<evidence type="ECO:0000256" key="4">
    <source>
        <dbReference type="ARBA" id="ARBA00022840"/>
    </source>
</evidence>
<sequence length="234" mass="25833">MLTIHTLNFSYGDLKVLWDVDLQVNQGEIVTVVGSNGAGKSTTLKNISRLVKPTSGSLTFNGTDLTKLEPHQVVEQGIVQVPEGRKIFPEMTVLENLRMGSYIKSSRGDREANIDRAFTLFPRLKERARQLGGTMSGGEQQMLAIARGLMANPKLLLLDEPSLGLAPLFVKFIFDIITEINRQGVTILLVEQNVFQSLRISHRAYVLETGRVVLSGTGEALLNDEHVKKAFLGM</sequence>
<keyword evidence="8" id="KW-1185">Reference proteome</keyword>
<evidence type="ECO:0000313" key="8">
    <source>
        <dbReference type="Proteomes" id="UP000057609"/>
    </source>
</evidence>
<keyword evidence="4 7" id="KW-0067">ATP-binding</keyword>
<comment type="similarity">
    <text evidence="1">Belongs to the ABC transporter superfamily.</text>
</comment>
<dbReference type="InterPro" id="IPR027417">
    <property type="entry name" value="P-loop_NTPase"/>
</dbReference>
<gene>
    <name evidence="7" type="primary">livF</name>
    <name evidence="7" type="ORF">GPICK_10935</name>
</gene>
<dbReference type="KEGG" id="gpi:GPICK_10935"/>
<reference evidence="7 8" key="1">
    <citation type="journal article" date="2015" name="Genome Announc.">
        <title>Complete Genome of Geobacter pickeringii G13T, a Metal-Reducing Isolate from Sedimentary Kaolin Deposits.</title>
        <authorList>
            <person name="Badalamenti J.P."/>
            <person name="Bond D.R."/>
        </authorList>
    </citation>
    <scope>NUCLEOTIDE SEQUENCE [LARGE SCALE GENOMIC DNA]</scope>
    <source>
        <strain evidence="7 8">G13</strain>
    </source>
</reference>
<keyword evidence="5" id="KW-0029">Amino-acid transport</keyword>
<evidence type="ECO:0000313" key="7">
    <source>
        <dbReference type="EMBL" id="AJE03800.1"/>
    </source>
</evidence>
<dbReference type="OrthoDB" id="9805130at2"/>
<dbReference type="GO" id="GO:0005524">
    <property type="term" value="F:ATP binding"/>
    <property type="evidence" value="ECO:0007669"/>
    <property type="project" value="UniProtKB-KW"/>
</dbReference>
<keyword evidence="2" id="KW-0813">Transport</keyword>
<dbReference type="EMBL" id="CP009788">
    <property type="protein sequence ID" value="AJE03800.1"/>
    <property type="molecule type" value="Genomic_DNA"/>
</dbReference>
<evidence type="ECO:0000256" key="5">
    <source>
        <dbReference type="ARBA" id="ARBA00022970"/>
    </source>
</evidence>
<dbReference type="CDD" id="cd03224">
    <property type="entry name" value="ABC_TM1139_LivF_branched"/>
    <property type="match status" value="1"/>
</dbReference>
<dbReference type="GO" id="GO:0016887">
    <property type="term" value="F:ATP hydrolysis activity"/>
    <property type="evidence" value="ECO:0007669"/>
    <property type="project" value="InterPro"/>
</dbReference>
<dbReference type="PROSITE" id="PS50893">
    <property type="entry name" value="ABC_TRANSPORTER_2"/>
    <property type="match status" value="1"/>
</dbReference>
<dbReference type="InterPro" id="IPR052156">
    <property type="entry name" value="BCAA_Transport_ATP-bd_LivF"/>
</dbReference>
<dbReference type="GO" id="GO:0015807">
    <property type="term" value="P:L-amino acid transport"/>
    <property type="evidence" value="ECO:0007669"/>
    <property type="project" value="TreeGrafter"/>
</dbReference>
<organism evidence="7 8">
    <name type="scientific">Geobacter pickeringii</name>
    <dbReference type="NCBI Taxonomy" id="345632"/>
    <lineage>
        <taxon>Bacteria</taxon>
        <taxon>Pseudomonadati</taxon>
        <taxon>Thermodesulfobacteriota</taxon>
        <taxon>Desulfuromonadia</taxon>
        <taxon>Geobacterales</taxon>
        <taxon>Geobacteraceae</taxon>
        <taxon>Geobacter</taxon>
    </lineage>
</organism>
<evidence type="ECO:0000259" key="6">
    <source>
        <dbReference type="PROSITE" id="PS50893"/>
    </source>
</evidence>
<dbReference type="InterPro" id="IPR030660">
    <property type="entry name" value="ABC_branched_ATPase_LivF/BraG"/>
</dbReference>
<evidence type="ECO:0000256" key="3">
    <source>
        <dbReference type="ARBA" id="ARBA00022741"/>
    </source>
</evidence>
<dbReference type="PIRSF" id="PIRSF039137">
    <property type="entry name" value="ABC_branched_ATPase"/>
    <property type="match status" value="1"/>
</dbReference>
<proteinExistence type="inferred from homology"/>
<dbReference type="Pfam" id="PF00005">
    <property type="entry name" value="ABC_tran"/>
    <property type="match status" value="1"/>
</dbReference>
<dbReference type="AlphaFoldDB" id="A0A0B5BH21"/>
<dbReference type="SMART" id="SM00382">
    <property type="entry name" value="AAA"/>
    <property type="match status" value="1"/>
</dbReference>
<dbReference type="STRING" id="345632.GPICK_10935"/>
<dbReference type="PANTHER" id="PTHR43820:SF4">
    <property type="entry name" value="HIGH-AFFINITY BRANCHED-CHAIN AMINO ACID TRANSPORT ATP-BINDING PROTEIN LIVF"/>
    <property type="match status" value="1"/>
</dbReference>
<accession>A0A0B5BH21</accession>
<dbReference type="HOGENOM" id="CLU_000604_1_2_7"/>
<name>A0A0B5BH21_9BACT</name>
<keyword evidence="3" id="KW-0547">Nucleotide-binding</keyword>
<dbReference type="InterPro" id="IPR017871">
    <property type="entry name" value="ABC_transporter-like_CS"/>
</dbReference>
<dbReference type="InterPro" id="IPR003593">
    <property type="entry name" value="AAA+_ATPase"/>
</dbReference>
<evidence type="ECO:0000256" key="1">
    <source>
        <dbReference type="ARBA" id="ARBA00005417"/>
    </source>
</evidence>
<dbReference type="GO" id="GO:0015658">
    <property type="term" value="F:branched-chain amino acid transmembrane transporter activity"/>
    <property type="evidence" value="ECO:0007669"/>
    <property type="project" value="InterPro"/>
</dbReference>
<dbReference type="PROSITE" id="PS00211">
    <property type="entry name" value="ABC_TRANSPORTER_1"/>
    <property type="match status" value="1"/>
</dbReference>
<feature type="domain" description="ABC transporter" evidence="6">
    <location>
        <begin position="2"/>
        <end position="234"/>
    </location>
</feature>
<evidence type="ECO:0000256" key="2">
    <source>
        <dbReference type="ARBA" id="ARBA00022448"/>
    </source>
</evidence>
<dbReference type="InterPro" id="IPR003439">
    <property type="entry name" value="ABC_transporter-like_ATP-bd"/>
</dbReference>
<protein>
    <submittedName>
        <fullName evidence="7">Leucine/isoleucine/valine transporter ATP-binding subunit</fullName>
    </submittedName>
</protein>
<dbReference type="Proteomes" id="UP000057609">
    <property type="component" value="Chromosome"/>
</dbReference>
<dbReference type="Gene3D" id="3.40.50.300">
    <property type="entry name" value="P-loop containing nucleotide triphosphate hydrolases"/>
    <property type="match status" value="1"/>
</dbReference>
<dbReference type="PANTHER" id="PTHR43820">
    <property type="entry name" value="HIGH-AFFINITY BRANCHED-CHAIN AMINO ACID TRANSPORT ATP-BINDING PROTEIN LIVF"/>
    <property type="match status" value="1"/>
</dbReference>